<dbReference type="InterPro" id="IPR018389">
    <property type="entry name" value="DctP_fam"/>
</dbReference>
<dbReference type="GO" id="GO:0042597">
    <property type="term" value="C:periplasmic space"/>
    <property type="evidence" value="ECO:0007669"/>
    <property type="project" value="UniProtKB-SubCell"/>
</dbReference>
<dbReference type="InterPro" id="IPR038404">
    <property type="entry name" value="TRAP_DctP_sf"/>
</dbReference>
<keyword evidence="4" id="KW-0732">Signal</keyword>
<dbReference type="EMBL" id="FLUP01000001">
    <property type="protein sequence ID" value="SBW09552.1"/>
    <property type="molecule type" value="Genomic_DNA"/>
</dbReference>
<name>A0A212KD06_9BACT</name>
<dbReference type="SUPFAM" id="SSF53850">
    <property type="entry name" value="Periplasmic binding protein-like II"/>
    <property type="match status" value="1"/>
</dbReference>
<evidence type="ECO:0000256" key="1">
    <source>
        <dbReference type="ARBA" id="ARBA00004418"/>
    </source>
</evidence>
<dbReference type="PANTHER" id="PTHR33376">
    <property type="match status" value="1"/>
</dbReference>
<evidence type="ECO:0000256" key="2">
    <source>
        <dbReference type="ARBA" id="ARBA00011771"/>
    </source>
</evidence>
<comment type="subcellular location">
    <subcellularLocation>
        <location evidence="1">Periplasm</location>
    </subcellularLocation>
</comment>
<comment type="subunit">
    <text evidence="2">Heterodimer of a large and a small subunit.</text>
</comment>
<accession>A0A212KD06</accession>
<protein>
    <submittedName>
        <fullName evidence="6">TRAP dicarboxylate transporter-DctP subunit</fullName>
    </submittedName>
</protein>
<keyword evidence="5" id="KW-0411">Iron-sulfur</keyword>
<dbReference type="RefSeq" id="WP_192112831.1">
    <property type="nucleotide sequence ID" value="NZ_CABUEN010000006.1"/>
</dbReference>
<keyword evidence="3" id="KW-0479">Metal-binding</keyword>
<dbReference type="Pfam" id="PF03480">
    <property type="entry name" value="DctP"/>
    <property type="match status" value="1"/>
</dbReference>
<dbReference type="Gene3D" id="3.40.190.170">
    <property type="entry name" value="Bacterial extracellular solute-binding protein, family 7"/>
    <property type="match status" value="1"/>
</dbReference>
<dbReference type="GO" id="GO:0055085">
    <property type="term" value="P:transmembrane transport"/>
    <property type="evidence" value="ECO:0007669"/>
    <property type="project" value="InterPro"/>
</dbReference>
<dbReference type="InterPro" id="IPR019546">
    <property type="entry name" value="TAT_signal_bac_arc"/>
</dbReference>
<dbReference type="PANTHER" id="PTHR33376:SF5">
    <property type="entry name" value="EXTRACYTOPLASMIC SOLUTE RECEPTOR PROTEIN"/>
    <property type="match status" value="1"/>
</dbReference>
<dbReference type="AlphaFoldDB" id="A0A212KD06"/>
<proteinExistence type="predicted"/>
<gene>
    <name evidence="6" type="ORF">KM92DES2_12730</name>
</gene>
<keyword evidence="5" id="KW-0408">Iron</keyword>
<dbReference type="GO" id="GO:0051536">
    <property type="term" value="F:iron-sulfur cluster binding"/>
    <property type="evidence" value="ECO:0007669"/>
    <property type="project" value="UniProtKB-KW"/>
</dbReference>
<dbReference type="InterPro" id="IPR006311">
    <property type="entry name" value="TAT_signal"/>
</dbReference>
<evidence type="ECO:0000256" key="5">
    <source>
        <dbReference type="ARBA" id="ARBA00023014"/>
    </source>
</evidence>
<evidence type="ECO:0000313" key="6">
    <source>
        <dbReference type="EMBL" id="SBW09552.1"/>
    </source>
</evidence>
<reference evidence="6" key="1">
    <citation type="submission" date="2016-04" db="EMBL/GenBank/DDBJ databases">
        <authorList>
            <person name="Evans L.H."/>
            <person name="Alamgir A."/>
            <person name="Owens N."/>
            <person name="Weber N.D."/>
            <person name="Virtaneva K."/>
            <person name="Barbian K."/>
            <person name="Babar A."/>
            <person name="Rosenke K."/>
        </authorList>
    </citation>
    <scope>NUCLEOTIDE SEQUENCE</scope>
    <source>
        <strain evidence="6">92-2</strain>
    </source>
</reference>
<dbReference type="GO" id="GO:0046872">
    <property type="term" value="F:metal ion binding"/>
    <property type="evidence" value="ECO:0007669"/>
    <property type="project" value="UniProtKB-KW"/>
</dbReference>
<sequence length="351" mass="39138">MERREFLKTAGMGATAAVAATTGIMGATEAKAAKAPIKWRMQTYAGAALAEFVIKPQIDAFNKAANGEMVIELYTSDQLVPTSELFRAVQNGTIDAVQCDEDSMSSPADVAIFGAYFPFATRYSLDVPALFEHWGLNDIWKEAYGEIKGVEWLGAGSWDPCNFATTKPIRSLADLKGKRVFSFPTGGKFMSQFGVVPVTLPWEDIQVALQTGELDGVCWSGITEDYTSGWAEQCKYYLTNNICGAWIGSYFANSKKWAEVPEHLKTLFKLTCDSSNYFRQHWYWWGEAHYRATGGKMELTSIPDAEWGTVEEAAHKFWDETAKKSPRCAKVVDILKKYNAEMAVAGRPYRY</sequence>
<organism evidence="6">
    <name type="scientific">uncultured Desulfovibrio sp</name>
    <dbReference type="NCBI Taxonomy" id="167968"/>
    <lineage>
        <taxon>Bacteria</taxon>
        <taxon>Pseudomonadati</taxon>
        <taxon>Thermodesulfobacteriota</taxon>
        <taxon>Desulfovibrionia</taxon>
        <taxon>Desulfovibrionales</taxon>
        <taxon>Desulfovibrionaceae</taxon>
        <taxon>Desulfovibrio</taxon>
        <taxon>environmental samples</taxon>
    </lineage>
</organism>
<dbReference type="NCBIfam" id="TIGR01409">
    <property type="entry name" value="TAT_signal_seq"/>
    <property type="match status" value="1"/>
</dbReference>
<evidence type="ECO:0000256" key="3">
    <source>
        <dbReference type="ARBA" id="ARBA00022723"/>
    </source>
</evidence>
<dbReference type="PROSITE" id="PS51318">
    <property type="entry name" value="TAT"/>
    <property type="match status" value="1"/>
</dbReference>
<dbReference type="NCBIfam" id="NF037995">
    <property type="entry name" value="TRAP_S1"/>
    <property type="match status" value="1"/>
</dbReference>
<evidence type="ECO:0000256" key="4">
    <source>
        <dbReference type="ARBA" id="ARBA00022729"/>
    </source>
</evidence>
<dbReference type="CDD" id="cd13683">
    <property type="entry name" value="PBP2_TRAP_DctP6_7"/>
    <property type="match status" value="1"/>
</dbReference>